<proteinExistence type="predicted"/>
<dbReference type="Proteomes" id="UP000435304">
    <property type="component" value="Unassembled WGS sequence"/>
</dbReference>
<protein>
    <recommendedName>
        <fullName evidence="2">Bacterial Ig-like domain-containing protein</fullName>
    </recommendedName>
</protein>
<dbReference type="InterPro" id="IPR013783">
    <property type="entry name" value="Ig-like_fold"/>
</dbReference>
<organism evidence="3 4">
    <name type="scientific">Auraticoccus cholistanensis</name>
    <dbReference type="NCBI Taxonomy" id="2656650"/>
    <lineage>
        <taxon>Bacteria</taxon>
        <taxon>Bacillati</taxon>
        <taxon>Actinomycetota</taxon>
        <taxon>Actinomycetes</taxon>
        <taxon>Propionibacteriales</taxon>
        <taxon>Propionibacteriaceae</taxon>
        <taxon>Auraticoccus</taxon>
    </lineage>
</organism>
<evidence type="ECO:0000313" key="4">
    <source>
        <dbReference type="Proteomes" id="UP000435304"/>
    </source>
</evidence>
<feature type="compositionally biased region" description="Pro residues" evidence="1">
    <location>
        <begin position="443"/>
        <end position="454"/>
    </location>
</feature>
<comment type="caution">
    <text evidence="3">The sequence shown here is derived from an EMBL/GenBank/DDBJ whole genome shotgun (WGS) entry which is preliminary data.</text>
</comment>
<gene>
    <name evidence="3" type="ORF">GC722_16625</name>
</gene>
<dbReference type="GO" id="GO:0005975">
    <property type="term" value="P:carbohydrate metabolic process"/>
    <property type="evidence" value="ECO:0007669"/>
    <property type="project" value="UniProtKB-ARBA"/>
</dbReference>
<dbReference type="AlphaFoldDB" id="A0A6A9V206"/>
<accession>A0A6A9V206</accession>
<sequence length="512" mass="53006">MSSARTPVARHRARRVGVLSALALVLGWGAVGSASGDDRVPVTAEAVAYVDAATGAEIQRAQLDRPFFVRYALANENHFPVVVTSVAGDFGNPAACPVAQTGREDRGQLPLVVPGGTRAQQGDDVVTWRRSADCQGTLQWRATGVTAERVPSTTDVTAADHRLGERSRLSATVRSAWDEFPGQVEFRVDGRLVGTAGVRDGGVAALELGAGRIAAGGHTVEAEYVPGTGGPAGSASQRSTFTVTAVEQRSTTRASASSQRYDLPGTFRAEIRPRDAEGEVQFSVDGAEFGDPVTLRGGQAVLETAPGQLPVGEHRLHARFRSSQESVAGSSSTDAVFAVGQVPASIEAELGPAQAAPGAGVTVSGRVSLGGGSYRLPQDSRVDVLDARGTRLAVADPHEDGGFRTSVTLPRDAEGSYLLFVSYPGSSTFSGAITDRSVEVVVPPSPSPSLPPSPRPREREVNTQPAPATPAGPVRTATGETLLPDAPSWGPLALGLGLVLLGAAVAVRQAVR</sequence>
<keyword evidence="4" id="KW-1185">Reference proteome</keyword>
<feature type="domain" description="Bacterial Ig-like" evidence="2">
    <location>
        <begin position="162"/>
        <end position="244"/>
    </location>
</feature>
<reference evidence="3 4" key="1">
    <citation type="submission" date="2019-12" db="EMBL/GenBank/DDBJ databases">
        <title>Auraticoccus cholistani sp. nov., an actinomycete isolated from soil of Cholistan desert.</title>
        <authorList>
            <person name="Cheema M.T."/>
        </authorList>
    </citation>
    <scope>NUCLEOTIDE SEQUENCE [LARGE SCALE GENOMIC DNA]</scope>
    <source>
        <strain evidence="3 4">F435</strain>
    </source>
</reference>
<evidence type="ECO:0000259" key="2">
    <source>
        <dbReference type="Pfam" id="PF16640"/>
    </source>
</evidence>
<dbReference type="RefSeq" id="WP_156611878.1">
    <property type="nucleotide sequence ID" value="NZ_WPCU01000010.1"/>
</dbReference>
<dbReference type="EMBL" id="WPCU01000010">
    <property type="protein sequence ID" value="MVA77628.1"/>
    <property type="molecule type" value="Genomic_DNA"/>
</dbReference>
<dbReference type="Pfam" id="PF16640">
    <property type="entry name" value="Big_3_5"/>
    <property type="match status" value="2"/>
</dbReference>
<dbReference type="InterPro" id="IPR032109">
    <property type="entry name" value="Big_3_5"/>
</dbReference>
<dbReference type="Gene3D" id="2.60.40.10">
    <property type="entry name" value="Immunoglobulins"/>
    <property type="match status" value="2"/>
</dbReference>
<name>A0A6A9V206_9ACTN</name>
<feature type="domain" description="Bacterial Ig-like" evidence="2">
    <location>
        <begin position="254"/>
        <end position="339"/>
    </location>
</feature>
<evidence type="ECO:0000256" key="1">
    <source>
        <dbReference type="SAM" id="MobiDB-lite"/>
    </source>
</evidence>
<feature type="region of interest" description="Disordered" evidence="1">
    <location>
        <begin position="440"/>
        <end position="480"/>
    </location>
</feature>
<evidence type="ECO:0000313" key="3">
    <source>
        <dbReference type="EMBL" id="MVA77628.1"/>
    </source>
</evidence>